<dbReference type="CDD" id="cd07812">
    <property type="entry name" value="SRPBCC"/>
    <property type="match status" value="1"/>
</dbReference>
<dbReference type="Proteomes" id="UP001596512">
    <property type="component" value="Unassembled WGS sequence"/>
</dbReference>
<dbReference type="Pfam" id="PF10604">
    <property type="entry name" value="Polyketide_cyc2"/>
    <property type="match status" value="1"/>
</dbReference>
<evidence type="ECO:0000313" key="3">
    <source>
        <dbReference type="Proteomes" id="UP001596512"/>
    </source>
</evidence>
<proteinExistence type="predicted"/>
<evidence type="ECO:0008006" key="4">
    <source>
        <dbReference type="Google" id="ProtNLM"/>
    </source>
</evidence>
<accession>A0ABW2TLA5</accession>
<feature type="region of interest" description="Disordered" evidence="1">
    <location>
        <begin position="78"/>
        <end position="100"/>
    </location>
</feature>
<dbReference type="InterPro" id="IPR019587">
    <property type="entry name" value="Polyketide_cyclase/dehydratase"/>
</dbReference>
<evidence type="ECO:0000256" key="1">
    <source>
        <dbReference type="SAM" id="MobiDB-lite"/>
    </source>
</evidence>
<gene>
    <name evidence="2" type="ORF">ACFQV2_14410</name>
</gene>
<name>A0ABW2TLA5_9PSEU</name>
<dbReference type="Gene3D" id="3.30.530.20">
    <property type="match status" value="1"/>
</dbReference>
<comment type="caution">
    <text evidence="2">The sequence shown here is derived from an EMBL/GenBank/DDBJ whole genome shotgun (WGS) entry which is preliminary data.</text>
</comment>
<dbReference type="EMBL" id="JBHTEY010000004">
    <property type="protein sequence ID" value="MFC7614540.1"/>
    <property type="molecule type" value="Genomic_DNA"/>
</dbReference>
<reference evidence="3" key="1">
    <citation type="journal article" date="2019" name="Int. J. Syst. Evol. Microbiol.">
        <title>The Global Catalogue of Microorganisms (GCM) 10K type strain sequencing project: providing services to taxonomists for standard genome sequencing and annotation.</title>
        <authorList>
            <consortium name="The Broad Institute Genomics Platform"/>
            <consortium name="The Broad Institute Genome Sequencing Center for Infectious Disease"/>
            <person name="Wu L."/>
            <person name="Ma J."/>
        </authorList>
    </citation>
    <scope>NUCLEOTIDE SEQUENCE [LARGE SCALE GENOMIC DNA]</scope>
    <source>
        <strain evidence="3">JCM 17695</strain>
    </source>
</reference>
<keyword evidence="3" id="KW-1185">Reference proteome</keyword>
<evidence type="ECO:0000313" key="2">
    <source>
        <dbReference type="EMBL" id="MFC7614540.1"/>
    </source>
</evidence>
<dbReference type="InterPro" id="IPR023393">
    <property type="entry name" value="START-like_dom_sf"/>
</dbReference>
<organism evidence="2 3">
    <name type="scientific">Actinokineospora soli</name>
    <dbReference type="NCBI Taxonomy" id="1048753"/>
    <lineage>
        <taxon>Bacteria</taxon>
        <taxon>Bacillati</taxon>
        <taxon>Actinomycetota</taxon>
        <taxon>Actinomycetes</taxon>
        <taxon>Pseudonocardiales</taxon>
        <taxon>Pseudonocardiaceae</taxon>
        <taxon>Actinokineospora</taxon>
    </lineage>
</organism>
<dbReference type="SUPFAM" id="SSF55961">
    <property type="entry name" value="Bet v1-like"/>
    <property type="match status" value="1"/>
</dbReference>
<protein>
    <recommendedName>
        <fullName evidence="4">Polyketide cyclase / dehydrase and lipid transport</fullName>
    </recommendedName>
</protein>
<sequence length="100" mass="10956">MSSHEYEAPVDVPAEQLFEYVADPAHLPEFLTVVAEAHTTGPDQVHVEADVEGRHVDTETWFHADPATRTLRWGAPGRRTTAVSCPCTRSRRTGPASSST</sequence>